<proteinExistence type="predicted"/>
<dbReference type="OrthoDB" id="10423788at2759"/>
<dbReference type="Proteomes" id="UP000293360">
    <property type="component" value="Unassembled WGS sequence"/>
</dbReference>
<dbReference type="AlphaFoldDB" id="A0A4Q4TVJ0"/>
<feature type="transmembrane region" description="Helical" evidence="2">
    <location>
        <begin position="173"/>
        <end position="194"/>
    </location>
</feature>
<evidence type="ECO:0000256" key="2">
    <source>
        <dbReference type="SAM" id="Phobius"/>
    </source>
</evidence>
<feature type="region of interest" description="Disordered" evidence="1">
    <location>
        <begin position="1"/>
        <end position="37"/>
    </location>
</feature>
<dbReference type="EMBL" id="QJNU01000016">
    <property type="protein sequence ID" value="RYP10594.1"/>
    <property type="molecule type" value="Genomic_DNA"/>
</dbReference>
<keyword evidence="2" id="KW-1133">Transmembrane helix</keyword>
<sequence length="232" mass="25684">MTDKISSDESQPLMTPGLIQPPPAERAQDGESGDERKIDTEIHITPVMVVRLILIILAITSVVHQLLGEPRLFASIVLVILTFIIIFWNIIALTPFDIFQLCSRKGKAKSGNPPSSGLIVGEEDTGRTSTIGPTTVDRVLTVLVVLFTIGILTDRSRCYRWRVLQKGIARSQYGVMALAISLCFIHLVCWRLIIRVKLSVLSRFARDRDDYQYRIRLPQDSAAASGGLSIAA</sequence>
<keyword evidence="2" id="KW-0812">Transmembrane</keyword>
<keyword evidence="2" id="KW-0472">Membrane</keyword>
<feature type="transmembrane region" description="Helical" evidence="2">
    <location>
        <begin position="46"/>
        <end position="67"/>
    </location>
</feature>
<accession>A0A4Q4TVJ0</accession>
<evidence type="ECO:0000313" key="3">
    <source>
        <dbReference type="EMBL" id="RYP10594.1"/>
    </source>
</evidence>
<name>A0A4Q4TVJ0_9PEZI</name>
<keyword evidence="4" id="KW-1185">Reference proteome</keyword>
<feature type="transmembrane region" description="Helical" evidence="2">
    <location>
        <begin position="73"/>
        <end position="99"/>
    </location>
</feature>
<feature type="compositionally biased region" description="Basic and acidic residues" evidence="1">
    <location>
        <begin position="26"/>
        <end position="37"/>
    </location>
</feature>
<evidence type="ECO:0000256" key="1">
    <source>
        <dbReference type="SAM" id="MobiDB-lite"/>
    </source>
</evidence>
<evidence type="ECO:0000313" key="4">
    <source>
        <dbReference type="Proteomes" id="UP000293360"/>
    </source>
</evidence>
<gene>
    <name evidence="3" type="ORF">DL764_000564</name>
</gene>
<organism evidence="3 4">
    <name type="scientific">Monosporascus ibericus</name>
    <dbReference type="NCBI Taxonomy" id="155417"/>
    <lineage>
        <taxon>Eukaryota</taxon>
        <taxon>Fungi</taxon>
        <taxon>Dikarya</taxon>
        <taxon>Ascomycota</taxon>
        <taxon>Pezizomycotina</taxon>
        <taxon>Sordariomycetes</taxon>
        <taxon>Xylariomycetidae</taxon>
        <taxon>Xylariales</taxon>
        <taxon>Xylariales incertae sedis</taxon>
        <taxon>Monosporascus</taxon>
    </lineage>
</organism>
<feature type="transmembrane region" description="Helical" evidence="2">
    <location>
        <begin position="135"/>
        <end position="153"/>
    </location>
</feature>
<protein>
    <submittedName>
        <fullName evidence="3">Uncharacterized protein</fullName>
    </submittedName>
</protein>
<comment type="caution">
    <text evidence="3">The sequence shown here is derived from an EMBL/GenBank/DDBJ whole genome shotgun (WGS) entry which is preliminary data.</text>
</comment>
<reference evidence="3 4" key="1">
    <citation type="submission" date="2018-06" db="EMBL/GenBank/DDBJ databases">
        <title>Complete Genomes of Monosporascus.</title>
        <authorList>
            <person name="Robinson A.J."/>
            <person name="Natvig D.O."/>
        </authorList>
    </citation>
    <scope>NUCLEOTIDE SEQUENCE [LARGE SCALE GENOMIC DNA]</scope>
    <source>
        <strain evidence="3 4">CBS 110550</strain>
    </source>
</reference>